<keyword evidence="3" id="KW-1185">Reference proteome</keyword>
<dbReference type="GeneID" id="54558531"/>
<dbReference type="InterPro" id="IPR056009">
    <property type="entry name" value="DUF7587"/>
</dbReference>
<evidence type="ECO:0000259" key="1">
    <source>
        <dbReference type="Pfam" id="PF24494"/>
    </source>
</evidence>
<dbReference type="EMBL" id="ML993587">
    <property type="protein sequence ID" value="KAF2169760.1"/>
    <property type="molecule type" value="Genomic_DNA"/>
</dbReference>
<dbReference type="Pfam" id="PF24494">
    <property type="entry name" value="DUF7587"/>
    <property type="match status" value="1"/>
</dbReference>
<dbReference type="PANTHER" id="PTHR40781">
    <property type="match status" value="1"/>
</dbReference>
<evidence type="ECO:0000313" key="2">
    <source>
        <dbReference type="EMBL" id="KAF2169760.1"/>
    </source>
</evidence>
<dbReference type="OrthoDB" id="3638841at2759"/>
<dbReference type="PANTHER" id="PTHR40781:SF1">
    <property type="match status" value="1"/>
</dbReference>
<feature type="domain" description="DUF7587" evidence="1">
    <location>
        <begin position="13"/>
        <end position="169"/>
    </location>
</feature>
<dbReference type="Proteomes" id="UP000799537">
    <property type="component" value="Unassembled WGS sequence"/>
</dbReference>
<evidence type="ECO:0000313" key="3">
    <source>
        <dbReference type="Proteomes" id="UP000799537"/>
    </source>
</evidence>
<dbReference type="RefSeq" id="XP_033670649.1">
    <property type="nucleotide sequence ID" value="XM_033805259.1"/>
</dbReference>
<name>A0A6A6CUB4_ZASCE</name>
<proteinExistence type="predicted"/>
<sequence>MARHHHRNRSSTQLPQYLWRVQFPSCNTTWNDEGLFAIDHINSPITKDYLSDYLRSIEEHYLRDERMPTPYISLFSHREHAELWALKLPSDEIHLLQISVRKLLHSPKSRKKSSSSSSSPSDRPQILPLPALLSSLPIPPPPSKHPGQNYIDSAFLIPHHIPAHAIVDVRTRPQIEMGAFDTFFNYVCVDVGGSEDSAARSFLYSILARAEITTGLGEAIELLGVQREYERLVGAGDRKGSDAQARKGQDMIFSMMARAKVTLTMGEVLKMLALVGEVGE</sequence>
<gene>
    <name evidence="2" type="ORF">M409DRAFT_20175</name>
</gene>
<dbReference type="AlphaFoldDB" id="A0A6A6CUB4"/>
<accession>A0A6A6CUB4</accession>
<organism evidence="2 3">
    <name type="scientific">Zasmidium cellare ATCC 36951</name>
    <dbReference type="NCBI Taxonomy" id="1080233"/>
    <lineage>
        <taxon>Eukaryota</taxon>
        <taxon>Fungi</taxon>
        <taxon>Dikarya</taxon>
        <taxon>Ascomycota</taxon>
        <taxon>Pezizomycotina</taxon>
        <taxon>Dothideomycetes</taxon>
        <taxon>Dothideomycetidae</taxon>
        <taxon>Mycosphaerellales</taxon>
        <taxon>Mycosphaerellaceae</taxon>
        <taxon>Zasmidium</taxon>
    </lineage>
</organism>
<reference evidence="2" key="1">
    <citation type="journal article" date="2020" name="Stud. Mycol.">
        <title>101 Dothideomycetes genomes: a test case for predicting lifestyles and emergence of pathogens.</title>
        <authorList>
            <person name="Haridas S."/>
            <person name="Albert R."/>
            <person name="Binder M."/>
            <person name="Bloem J."/>
            <person name="Labutti K."/>
            <person name="Salamov A."/>
            <person name="Andreopoulos B."/>
            <person name="Baker S."/>
            <person name="Barry K."/>
            <person name="Bills G."/>
            <person name="Bluhm B."/>
            <person name="Cannon C."/>
            <person name="Castanera R."/>
            <person name="Culley D."/>
            <person name="Daum C."/>
            <person name="Ezra D."/>
            <person name="Gonzalez J."/>
            <person name="Henrissat B."/>
            <person name="Kuo A."/>
            <person name="Liang C."/>
            <person name="Lipzen A."/>
            <person name="Lutzoni F."/>
            <person name="Magnuson J."/>
            <person name="Mondo S."/>
            <person name="Nolan M."/>
            <person name="Ohm R."/>
            <person name="Pangilinan J."/>
            <person name="Park H.-J."/>
            <person name="Ramirez L."/>
            <person name="Alfaro M."/>
            <person name="Sun H."/>
            <person name="Tritt A."/>
            <person name="Yoshinaga Y."/>
            <person name="Zwiers L.-H."/>
            <person name="Turgeon B."/>
            <person name="Goodwin S."/>
            <person name="Spatafora J."/>
            <person name="Crous P."/>
            <person name="Grigoriev I."/>
        </authorList>
    </citation>
    <scope>NUCLEOTIDE SEQUENCE</scope>
    <source>
        <strain evidence="2">ATCC 36951</strain>
    </source>
</reference>
<protein>
    <recommendedName>
        <fullName evidence="1">DUF7587 domain-containing protein</fullName>
    </recommendedName>
</protein>